<feature type="transmembrane region" description="Helical" evidence="10">
    <location>
        <begin position="276"/>
        <end position="296"/>
    </location>
</feature>
<dbReference type="CDD" id="cd03244">
    <property type="entry name" value="ABCC_MRP_domain2"/>
    <property type="match status" value="1"/>
</dbReference>
<evidence type="ECO:0000256" key="2">
    <source>
        <dbReference type="ARBA" id="ARBA00009726"/>
    </source>
</evidence>
<dbReference type="Proteomes" id="UP000549394">
    <property type="component" value="Unassembled WGS sequence"/>
</dbReference>
<keyword evidence="5" id="KW-0677">Repeat</keyword>
<evidence type="ECO:0000256" key="6">
    <source>
        <dbReference type="ARBA" id="ARBA00022741"/>
    </source>
</evidence>
<name>A0A7I8V7Y5_9ANNE</name>
<evidence type="ECO:0000256" key="8">
    <source>
        <dbReference type="ARBA" id="ARBA00022989"/>
    </source>
</evidence>
<evidence type="ECO:0000256" key="9">
    <source>
        <dbReference type="ARBA" id="ARBA00023136"/>
    </source>
</evidence>
<dbReference type="SUPFAM" id="SSF52540">
    <property type="entry name" value="P-loop containing nucleoside triphosphate hydrolases"/>
    <property type="match status" value="2"/>
</dbReference>
<proteinExistence type="inferred from homology"/>
<dbReference type="AlphaFoldDB" id="A0A7I8V7Y5"/>
<reference evidence="13 14" key="1">
    <citation type="submission" date="2020-08" db="EMBL/GenBank/DDBJ databases">
        <authorList>
            <person name="Hejnol A."/>
        </authorList>
    </citation>
    <scope>NUCLEOTIDE SEQUENCE [LARGE SCALE GENOMIC DNA]</scope>
</reference>
<comment type="subcellular location">
    <subcellularLocation>
        <location evidence="1">Membrane</location>
    </subcellularLocation>
</comment>
<accession>A0A7I8V7Y5</accession>
<evidence type="ECO:0000256" key="10">
    <source>
        <dbReference type="SAM" id="Phobius"/>
    </source>
</evidence>
<evidence type="ECO:0000313" key="14">
    <source>
        <dbReference type="Proteomes" id="UP000549394"/>
    </source>
</evidence>
<dbReference type="Pfam" id="PF00664">
    <property type="entry name" value="ABC_membrane"/>
    <property type="match status" value="1"/>
</dbReference>
<dbReference type="EMBL" id="CAJFCJ010000002">
    <property type="protein sequence ID" value="CAD5112467.1"/>
    <property type="molecule type" value="Genomic_DNA"/>
</dbReference>
<dbReference type="FunFam" id="3.40.50.300:FF:000610">
    <property type="entry name" value="Multidrug resistance-associated ABC transporter"/>
    <property type="match status" value="1"/>
</dbReference>
<sequence>MNRVANLLNSLEKVSEERISNIEKTENLSQPKNVNYNNLHFPLTKKPMFIGICGRVGSGKVVTTLLLNLLNELPHSFTRLSSRLKFSYSPQEPWLTNASIKENILFHEKFDAERYKSVLFACCLDKDLIDLPNGDKTLVGENGKRLSGGQRARISLARAVYRKATFYVFDDPLSAINEKVTKLIIQRCFLDFLKNKVIFLTTHQVHLLNEAHIIYEVIDGCCHIISKSDYNLGKELTENIQHLKIYQNEIFHEEEEMNSGFAGFKVYFNYFKTGSFLLLTMSLLLFGIFFSIYIWIDKVLTQFAVENLNYSMLMTVAIILITLTIIEIGRLSTYYINIILCSVNLHKKMFQKILEIPFGFFHKNPKGRILNRFSRDLGFVDSLLVTLLEQITLWVGAIVFSVALAVYNIPLLFLPLSIFVISMLLLYRKLTPIGSEFKRLEAKQRTPIYEHIDNVIQGLIVIRCFQKQKTFLKKFYTASNNHTTIAIIQETYSKFLQQVYFAVTLLFYMCIAIACLKFSSYLNPTIADFDNTMTSVERIQYYSSLKSEEDPDKKFPPVSDSWPSNGSLTIKNVFMRYDESLPYSLKNINVNILSGEKIGVVGRTGAGKSSLISALFRMCPVEGEIILDGVNILTDVNLQCSRSVISVIPQDPILFTGTYRSNLDPLDEYCDDDIWMSLKKVYLDKKVGNTAQQLNSTISECGRNLSVGERQLICLARALLKKCHLLIIDEATANVDNETDKCIQNILKCHFKDCTTITIAHRLSTIMDSDKIIVMDSGEVGEYGTVKELLRKEGMFFELVNSQANVT</sequence>
<comment type="caution">
    <text evidence="13">The sequence shown here is derived from an EMBL/GenBank/DDBJ whole genome shotgun (WGS) entry which is preliminary data.</text>
</comment>
<dbReference type="InterPro" id="IPR017871">
    <property type="entry name" value="ABC_transporter-like_CS"/>
</dbReference>
<keyword evidence="8 10" id="KW-1133">Transmembrane helix</keyword>
<dbReference type="GO" id="GO:0016020">
    <property type="term" value="C:membrane"/>
    <property type="evidence" value="ECO:0007669"/>
    <property type="project" value="UniProtKB-SubCell"/>
</dbReference>
<evidence type="ECO:0000256" key="5">
    <source>
        <dbReference type="ARBA" id="ARBA00022737"/>
    </source>
</evidence>
<dbReference type="InterPro" id="IPR036640">
    <property type="entry name" value="ABC1_TM_sf"/>
</dbReference>
<feature type="transmembrane region" description="Helical" evidence="10">
    <location>
        <begin position="378"/>
        <end position="403"/>
    </location>
</feature>
<keyword evidence="4 10" id="KW-0812">Transmembrane</keyword>
<keyword evidence="3" id="KW-0813">Transport</keyword>
<dbReference type="PROSITE" id="PS50893">
    <property type="entry name" value="ABC_TRANSPORTER_2"/>
    <property type="match status" value="2"/>
</dbReference>
<keyword evidence="6" id="KW-0547">Nucleotide-binding</keyword>
<dbReference type="Pfam" id="PF00005">
    <property type="entry name" value="ABC_tran"/>
    <property type="match status" value="2"/>
</dbReference>
<feature type="domain" description="ABC transmembrane type-1" evidence="12">
    <location>
        <begin position="274"/>
        <end position="513"/>
    </location>
</feature>
<feature type="domain" description="ABC transporter" evidence="11">
    <location>
        <begin position="568"/>
        <end position="802"/>
    </location>
</feature>
<dbReference type="PROSITE" id="PS00211">
    <property type="entry name" value="ABC_TRANSPORTER_1"/>
    <property type="match status" value="2"/>
</dbReference>
<dbReference type="PANTHER" id="PTHR24223">
    <property type="entry name" value="ATP-BINDING CASSETTE SUB-FAMILY C"/>
    <property type="match status" value="1"/>
</dbReference>
<dbReference type="InterPro" id="IPR003439">
    <property type="entry name" value="ABC_transporter-like_ATP-bd"/>
</dbReference>
<evidence type="ECO:0000256" key="4">
    <source>
        <dbReference type="ARBA" id="ARBA00022692"/>
    </source>
</evidence>
<protein>
    <submittedName>
        <fullName evidence="13">DgyrCDS1688</fullName>
    </submittedName>
</protein>
<evidence type="ECO:0000256" key="1">
    <source>
        <dbReference type="ARBA" id="ARBA00004370"/>
    </source>
</evidence>
<dbReference type="Gene3D" id="3.40.50.300">
    <property type="entry name" value="P-loop containing nucleotide triphosphate hydrolases"/>
    <property type="match status" value="2"/>
</dbReference>
<dbReference type="PROSITE" id="PS50929">
    <property type="entry name" value="ABC_TM1F"/>
    <property type="match status" value="1"/>
</dbReference>
<dbReference type="GO" id="GO:0140359">
    <property type="term" value="F:ABC-type transporter activity"/>
    <property type="evidence" value="ECO:0007669"/>
    <property type="project" value="InterPro"/>
</dbReference>
<keyword evidence="9 10" id="KW-0472">Membrane</keyword>
<feature type="transmembrane region" description="Helical" evidence="10">
    <location>
        <begin position="499"/>
        <end position="522"/>
    </location>
</feature>
<evidence type="ECO:0000313" key="13">
    <source>
        <dbReference type="EMBL" id="CAD5112467.1"/>
    </source>
</evidence>
<comment type="similarity">
    <text evidence="2">Belongs to the ABC transporter superfamily. ABCC family. Conjugate transporter (TC 3.A.1.208) subfamily.</text>
</comment>
<dbReference type="GO" id="GO:0005524">
    <property type="term" value="F:ATP binding"/>
    <property type="evidence" value="ECO:0007669"/>
    <property type="project" value="UniProtKB-KW"/>
</dbReference>
<organism evidence="13 14">
    <name type="scientific">Dimorphilus gyrociliatus</name>
    <dbReference type="NCBI Taxonomy" id="2664684"/>
    <lineage>
        <taxon>Eukaryota</taxon>
        <taxon>Metazoa</taxon>
        <taxon>Spiralia</taxon>
        <taxon>Lophotrochozoa</taxon>
        <taxon>Annelida</taxon>
        <taxon>Polychaeta</taxon>
        <taxon>Polychaeta incertae sedis</taxon>
        <taxon>Dinophilidae</taxon>
        <taxon>Dimorphilus</taxon>
    </lineage>
</organism>
<evidence type="ECO:0000259" key="12">
    <source>
        <dbReference type="PROSITE" id="PS50929"/>
    </source>
</evidence>
<dbReference type="GO" id="GO:0016887">
    <property type="term" value="F:ATP hydrolysis activity"/>
    <property type="evidence" value="ECO:0007669"/>
    <property type="project" value="InterPro"/>
</dbReference>
<dbReference type="InterPro" id="IPR003593">
    <property type="entry name" value="AAA+_ATPase"/>
</dbReference>
<dbReference type="InterPro" id="IPR011527">
    <property type="entry name" value="ABC1_TM_dom"/>
</dbReference>
<evidence type="ECO:0000259" key="11">
    <source>
        <dbReference type="PROSITE" id="PS50893"/>
    </source>
</evidence>
<keyword evidence="14" id="KW-1185">Reference proteome</keyword>
<dbReference type="SMART" id="SM00382">
    <property type="entry name" value="AAA"/>
    <property type="match status" value="2"/>
</dbReference>
<dbReference type="Gene3D" id="1.20.1560.10">
    <property type="entry name" value="ABC transporter type 1, transmembrane domain"/>
    <property type="match status" value="1"/>
</dbReference>
<gene>
    <name evidence="13" type="ORF">DGYR_LOCUS1599</name>
</gene>
<dbReference type="SUPFAM" id="SSF90123">
    <property type="entry name" value="ABC transporter transmembrane region"/>
    <property type="match status" value="1"/>
</dbReference>
<evidence type="ECO:0000256" key="7">
    <source>
        <dbReference type="ARBA" id="ARBA00022840"/>
    </source>
</evidence>
<feature type="transmembrane region" description="Helical" evidence="10">
    <location>
        <begin position="409"/>
        <end position="427"/>
    </location>
</feature>
<dbReference type="InterPro" id="IPR050173">
    <property type="entry name" value="ABC_transporter_C-like"/>
</dbReference>
<keyword evidence="7" id="KW-0067">ATP-binding</keyword>
<evidence type="ECO:0000256" key="3">
    <source>
        <dbReference type="ARBA" id="ARBA00022448"/>
    </source>
</evidence>
<dbReference type="InterPro" id="IPR027417">
    <property type="entry name" value="P-loop_NTPase"/>
</dbReference>
<feature type="domain" description="ABC transporter" evidence="11">
    <location>
        <begin position="17"/>
        <end position="244"/>
    </location>
</feature>
<dbReference type="OrthoDB" id="6500128at2759"/>